<keyword evidence="2" id="KW-1185">Reference proteome</keyword>
<evidence type="ECO:0000313" key="1">
    <source>
        <dbReference type="EMBL" id="KAK7266728.1"/>
    </source>
</evidence>
<comment type="caution">
    <text evidence="1">The sequence shown here is derived from an EMBL/GenBank/DDBJ whole genome shotgun (WGS) entry which is preliminary data.</text>
</comment>
<organism evidence="1 2">
    <name type="scientific">Crotalaria pallida</name>
    <name type="common">Smooth rattlebox</name>
    <name type="synonym">Crotalaria striata</name>
    <dbReference type="NCBI Taxonomy" id="3830"/>
    <lineage>
        <taxon>Eukaryota</taxon>
        <taxon>Viridiplantae</taxon>
        <taxon>Streptophyta</taxon>
        <taxon>Embryophyta</taxon>
        <taxon>Tracheophyta</taxon>
        <taxon>Spermatophyta</taxon>
        <taxon>Magnoliopsida</taxon>
        <taxon>eudicotyledons</taxon>
        <taxon>Gunneridae</taxon>
        <taxon>Pentapetalae</taxon>
        <taxon>rosids</taxon>
        <taxon>fabids</taxon>
        <taxon>Fabales</taxon>
        <taxon>Fabaceae</taxon>
        <taxon>Papilionoideae</taxon>
        <taxon>50 kb inversion clade</taxon>
        <taxon>genistoids sensu lato</taxon>
        <taxon>core genistoids</taxon>
        <taxon>Crotalarieae</taxon>
        <taxon>Crotalaria</taxon>
    </lineage>
</organism>
<accession>A0AAN9F3C5</accession>
<gene>
    <name evidence="1" type="ORF">RIF29_19379</name>
</gene>
<dbReference type="Proteomes" id="UP001372338">
    <property type="component" value="Unassembled WGS sequence"/>
</dbReference>
<evidence type="ECO:0000313" key="2">
    <source>
        <dbReference type="Proteomes" id="UP001372338"/>
    </source>
</evidence>
<dbReference type="AlphaFoldDB" id="A0AAN9F3C5"/>
<proteinExistence type="predicted"/>
<protein>
    <submittedName>
        <fullName evidence="1">Uncharacterized protein</fullName>
    </submittedName>
</protein>
<sequence>MQRYISPCEAMWRIYGFEINYRKPAVERLRFHLENEQPVLYADDDDLEEVIEEEKNLSSMFLAWMEANMIHPVAKTLTYVQFPTMFVYESSPPTWRPRKKGFSIGRLTFVPPAAGELFYLSILLHRVKGPENYAQIRTVNGIEYPTFKEACYKLGLLDDDREFISVLEEAAHWVTGNQLSHGSYDGTKKIKMFT</sequence>
<reference evidence="1 2" key="1">
    <citation type="submission" date="2024-01" db="EMBL/GenBank/DDBJ databases">
        <title>The genomes of 5 underutilized Papilionoideae crops provide insights into root nodulation and disease resistanc.</title>
        <authorList>
            <person name="Yuan L."/>
        </authorList>
    </citation>
    <scope>NUCLEOTIDE SEQUENCE [LARGE SCALE GENOMIC DNA]</scope>
    <source>
        <strain evidence="1">ZHUSHIDOU_FW_LH</strain>
        <tissue evidence="1">Leaf</tissue>
    </source>
</reference>
<dbReference type="EMBL" id="JAYWIO010000004">
    <property type="protein sequence ID" value="KAK7266728.1"/>
    <property type="molecule type" value="Genomic_DNA"/>
</dbReference>
<name>A0AAN9F3C5_CROPI</name>